<evidence type="ECO:0000256" key="5">
    <source>
        <dbReference type="RuleBase" id="RU004453"/>
    </source>
</evidence>
<reference evidence="8" key="1">
    <citation type="submission" date="2021-02" db="EMBL/GenBank/DDBJ databases">
        <authorList>
            <person name="Nowell W R."/>
        </authorList>
    </citation>
    <scope>NUCLEOTIDE SEQUENCE</scope>
</reference>
<dbReference type="InterPro" id="IPR017853">
    <property type="entry name" value="GH"/>
</dbReference>
<keyword evidence="1 4" id="KW-0378">Hydrolase</keyword>
<dbReference type="Proteomes" id="UP000663829">
    <property type="component" value="Unassembled WGS sequence"/>
</dbReference>
<dbReference type="OrthoDB" id="73875at2759"/>
<name>A0A814JA27_9BILA</name>
<dbReference type="EMBL" id="CAJNOQ010003896">
    <property type="protein sequence ID" value="CAF1034663.1"/>
    <property type="molecule type" value="Genomic_DNA"/>
</dbReference>
<dbReference type="GO" id="GO:0005975">
    <property type="term" value="P:carbohydrate metabolic process"/>
    <property type="evidence" value="ECO:0007669"/>
    <property type="project" value="InterPro"/>
</dbReference>
<evidence type="ECO:0000259" key="7">
    <source>
        <dbReference type="PROSITE" id="PS51910"/>
    </source>
</evidence>
<dbReference type="Pfam" id="PF02839">
    <property type="entry name" value="CBM_5_12"/>
    <property type="match status" value="1"/>
</dbReference>
<dbReference type="Pfam" id="PF00704">
    <property type="entry name" value="Glyco_hydro_18"/>
    <property type="match status" value="1"/>
</dbReference>
<dbReference type="SMART" id="SM00495">
    <property type="entry name" value="ChtBD3"/>
    <property type="match status" value="1"/>
</dbReference>
<dbReference type="InterPro" id="IPR050314">
    <property type="entry name" value="Glycosyl_Hydrlase_18"/>
</dbReference>
<organism evidence="8 10">
    <name type="scientific">Didymodactylos carnosus</name>
    <dbReference type="NCBI Taxonomy" id="1234261"/>
    <lineage>
        <taxon>Eukaryota</taxon>
        <taxon>Metazoa</taxon>
        <taxon>Spiralia</taxon>
        <taxon>Gnathifera</taxon>
        <taxon>Rotifera</taxon>
        <taxon>Eurotatoria</taxon>
        <taxon>Bdelloidea</taxon>
        <taxon>Philodinida</taxon>
        <taxon>Philodinidae</taxon>
        <taxon>Didymodactylos</taxon>
    </lineage>
</organism>
<dbReference type="InterPro" id="IPR003610">
    <property type="entry name" value="CBM5/12"/>
</dbReference>
<dbReference type="PROSITE" id="PS51910">
    <property type="entry name" value="GH18_2"/>
    <property type="match status" value="1"/>
</dbReference>
<evidence type="ECO:0000256" key="4">
    <source>
        <dbReference type="RuleBase" id="RU000489"/>
    </source>
</evidence>
<dbReference type="InterPro" id="IPR036573">
    <property type="entry name" value="CBM_sf_5/12"/>
</dbReference>
<gene>
    <name evidence="8" type="ORF">GPM918_LOCUS15462</name>
    <name evidence="9" type="ORF">SRO942_LOCUS15462</name>
</gene>
<dbReference type="PANTHER" id="PTHR11177">
    <property type="entry name" value="CHITINASE"/>
    <property type="match status" value="1"/>
</dbReference>
<dbReference type="PROSITE" id="PS01095">
    <property type="entry name" value="GH18_1"/>
    <property type="match status" value="1"/>
</dbReference>
<evidence type="ECO:0000256" key="1">
    <source>
        <dbReference type="ARBA" id="ARBA00022801"/>
    </source>
</evidence>
<keyword evidence="2" id="KW-0119">Carbohydrate metabolism</keyword>
<dbReference type="GO" id="GO:0030246">
    <property type="term" value="F:carbohydrate binding"/>
    <property type="evidence" value="ECO:0007669"/>
    <property type="project" value="InterPro"/>
</dbReference>
<protein>
    <recommendedName>
        <fullName evidence="7">GH18 domain-containing protein</fullName>
    </recommendedName>
</protein>
<keyword evidence="10" id="KW-1185">Reference proteome</keyword>
<evidence type="ECO:0000256" key="6">
    <source>
        <dbReference type="SAM" id="MobiDB-lite"/>
    </source>
</evidence>
<dbReference type="InterPro" id="IPR011583">
    <property type="entry name" value="Chitinase_II/V-like_cat"/>
</dbReference>
<dbReference type="InterPro" id="IPR029070">
    <property type="entry name" value="Chitinase_insertion_sf"/>
</dbReference>
<dbReference type="PANTHER" id="PTHR11177:SF317">
    <property type="entry name" value="CHITINASE 12-RELATED"/>
    <property type="match status" value="1"/>
</dbReference>
<evidence type="ECO:0000256" key="3">
    <source>
        <dbReference type="ARBA" id="ARBA00023295"/>
    </source>
</evidence>
<dbReference type="GO" id="GO:0004568">
    <property type="term" value="F:chitinase activity"/>
    <property type="evidence" value="ECO:0007669"/>
    <property type="project" value="UniProtKB-ARBA"/>
</dbReference>
<dbReference type="Gene3D" id="3.10.50.10">
    <property type="match status" value="1"/>
</dbReference>
<dbReference type="EMBL" id="CAJOBC010003896">
    <property type="protein sequence ID" value="CAF3805347.1"/>
    <property type="molecule type" value="Genomic_DNA"/>
</dbReference>
<dbReference type="SMART" id="SM00636">
    <property type="entry name" value="Glyco_18"/>
    <property type="match status" value="1"/>
</dbReference>
<dbReference type="Gene3D" id="3.20.20.80">
    <property type="entry name" value="Glycosidases"/>
    <property type="match status" value="1"/>
</dbReference>
<evidence type="ECO:0000313" key="9">
    <source>
        <dbReference type="EMBL" id="CAF3805347.1"/>
    </source>
</evidence>
<feature type="region of interest" description="Disordered" evidence="6">
    <location>
        <begin position="389"/>
        <end position="430"/>
    </location>
</feature>
<feature type="compositionally biased region" description="Polar residues" evidence="6">
    <location>
        <begin position="389"/>
        <end position="401"/>
    </location>
</feature>
<dbReference type="GO" id="GO:0005576">
    <property type="term" value="C:extracellular region"/>
    <property type="evidence" value="ECO:0007669"/>
    <property type="project" value="InterPro"/>
</dbReference>
<dbReference type="InterPro" id="IPR001579">
    <property type="entry name" value="Glyco_hydro_18_chit_AS"/>
</dbReference>
<feature type="compositionally biased region" description="Low complexity" evidence="6">
    <location>
        <begin position="402"/>
        <end position="421"/>
    </location>
</feature>
<accession>A0A814JA27</accession>
<proteinExistence type="inferred from homology"/>
<dbReference type="SUPFAM" id="SSF51055">
    <property type="entry name" value="Carbohydrate binding domain"/>
    <property type="match status" value="1"/>
</dbReference>
<dbReference type="GO" id="GO:0006032">
    <property type="term" value="P:chitin catabolic process"/>
    <property type="evidence" value="ECO:0007669"/>
    <property type="project" value="UniProtKB-ARBA"/>
</dbReference>
<keyword evidence="3 4" id="KW-0326">Glycosidase</keyword>
<dbReference type="AlphaFoldDB" id="A0A814JA27"/>
<dbReference type="GO" id="GO:0008061">
    <property type="term" value="F:chitin binding"/>
    <property type="evidence" value="ECO:0007669"/>
    <property type="project" value="InterPro"/>
</dbReference>
<sequence>MAHPLIILGYFAAWSIYARNYFITDIPGDKITHINYGFANIGSDGLIAIGDSWADLEKAFPGDTWDQPLRGNFNQLSKLKEKWPHIKTLISVGGWTWSGKFSDVAVDQNARRKFAASCVDFVLSYGFDGVDLDWEYPVSGGLSTNIHRPADRENYVLLLEEIREQLNVAGLQNGKTYLLTIATGAGTERIADMDLKNMVKYLDWINVMTYDFHGGWDTITGHNAPMYMNPDDAAADVAPGYIKSRYNSHSAIQAYIAAGVPREKLLFGLGLYGRGWQGVKNNNNGLFQDASSQLPMGTWENGVFDYDDLKSKYMPTYGKYWDDKSKVPYLYNPSTGVWISYDDVSSFQIKNQYVLDERLGGAFFWEFSQDRNSELIGLTHQMLNQGIVPSTSKTSVPPTGATTVTPNLSTLSSTSSPSTTTNGGGIESPWQPNVSYKIGDKVLYGGKVYMCIQPHTSLEGWTPVAVSALWQPVS</sequence>
<dbReference type="CDD" id="cd12214">
    <property type="entry name" value="ChiA1_BD"/>
    <property type="match status" value="1"/>
</dbReference>
<comment type="caution">
    <text evidence="8">The sequence shown here is derived from an EMBL/GenBank/DDBJ whole genome shotgun (WGS) entry which is preliminary data.</text>
</comment>
<dbReference type="Gene3D" id="2.10.10.20">
    <property type="entry name" value="Carbohydrate-binding module superfamily 5/12"/>
    <property type="match status" value="1"/>
</dbReference>
<evidence type="ECO:0000313" key="10">
    <source>
        <dbReference type="Proteomes" id="UP000663829"/>
    </source>
</evidence>
<dbReference type="SUPFAM" id="SSF51445">
    <property type="entry name" value="(Trans)glycosidases"/>
    <property type="match status" value="1"/>
</dbReference>
<feature type="domain" description="GH18" evidence="7">
    <location>
        <begin position="5"/>
        <end position="386"/>
    </location>
</feature>
<dbReference type="Proteomes" id="UP000681722">
    <property type="component" value="Unassembled WGS sequence"/>
</dbReference>
<evidence type="ECO:0000256" key="2">
    <source>
        <dbReference type="ARBA" id="ARBA00023277"/>
    </source>
</evidence>
<dbReference type="InterPro" id="IPR001223">
    <property type="entry name" value="Glyco_hydro18_cat"/>
</dbReference>
<dbReference type="CDD" id="cd06548">
    <property type="entry name" value="GH18_chitinase"/>
    <property type="match status" value="1"/>
</dbReference>
<dbReference type="SUPFAM" id="SSF54556">
    <property type="entry name" value="Chitinase insertion domain"/>
    <property type="match status" value="1"/>
</dbReference>
<evidence type="ECO:0000313" key="8">
    <source>
        <dbReference type="EMBL" id="CAF1034663.1"/>
    </source>
</evidence>
<comment type="similarity">
    <text evidence="5">Belongs to the glycosyl hydrolase 18 family.</text>
</comment>